<dbReference type="EMBL" id="CABPSB010000003">
    <property type="protein sequence ID" value="VVD83390.1"/>
    <property type="molecule type" value="Genomic_DNA"/>
</dbReference>
<dbReference type="InterPro" id="IPR014710">
    <property type="entry name" value="RmlC-like_jellyroll"/>
</dbReference>
<feature type="binding site" evidence="6">
    <location>
        <position position="160"/>
    </location>
    <ligand>
        <name>Fe cation</name>
        <dbReference type="ChEBI" id="CHEBI:24875"/>
        <note>catalytic</note>
    </ligand>
</feature>
<keyword evidence="8" id="KW-1185">Reference proteome</keyword>
<keyword evidence="5 6" id="KW-0408">Iron</keyword>
<accession>A0A5E4T5I2</accession>
<evidence type="ECO:0000256" key="1">
    <source>
        <dbReference type="ARBA" id="ARBA00006622"/>
    </source>
</evidence>
<dbReference type="AlphaFoldDB" id="A0A5E4T5I2"/>
<keyword evidence="3 7" id="KW-0223">Dioxygenase</keyword>
<evidence type="ECO:0000256" key="4">
    <source>
        <dbReference type="ARBA" id="ARBA00023002"/>
    </source>
</evidence>
<dbReference type="Gene3D" id="2.60.120.10">
    <property type="entry name" value="Jelly Rolls"/>
    <property type="match status" value="1"/>
</dbReference>
<keyword evidence="4" id="KW-0560">Oxidoreductase</keyword>
<reference evidence="7 8" key="1">
    <citation type="submission" date="2019-08" db="EMBL/GenBank/DDBJ databases">
        <authorList>
            <person name="Peeters C."/>
        </authorList>
    </citation>
    <scope>NUCLEOTIDE SEQUENCE [LARGE SCALE GENOMIC DNA]</scope>
    <source>
        <strain evidence="7 8">LMG 31108</strain>
    </source>
</reference>
<feature type="binding site" evidence="6">
    <location>
        <position position="109"/>
    </location>
    <ligand>
        <name>Fe cation</name>
        <dbReference type="ChEBI" id="CHEBI:24875"/>
        <note>catalytic</note>
    </ligand>
</feature>
<evidence type="ECO:0000256" key="5">
    <source>
        <dbReference type="ARBA" id="ARBA00023004"/>
    </source>
</evidence>
<organism evidence="7 8">
    <name type="scientific">Pandoraea anhela</name>
    <dbReference type="NCBI Taxonomy" id="2508295"/>
    <lineage>
        <taxon>Bacteria</taxon>
        <taxon>Pseudomonadati</taxon>
        <taxon>Pseudomonadota</taxon>
        <taxon>Betaproteobacteria</taxon>
        <taxon>Burkholderiales</taxon>
        <taxon>Burkholderiaceae</taxon>
        <taxon>Pandoraea</taxon>
    </lineage>
</organism>
<proteinExistence type="inferred from homology"/>
<dbReference type="CDD" id="cd10548">
    <property type="entry name" value="cupin_CDO"/>
    <property type="match status" value="1"/>
</dbReference>
<dbReference type="InterPro" id="IPR011051">
    <property type="entry name" value="RmlC_Cupin_sf"/>
</dbReference>
<dbReference type="RefSeq" id="WP_150668001.1">
    <property type="nucleotide sequence ID" value="NZ_CABPSB010000003.1"/>
</dbReference>
<dbReference type="PANTHER" id="PTHR12918">
    <property type="entry name" value="CYSTEINE DIOXYGENASE"/>
    <property type="match status" value="1"/>
</dbReference>
<name>A0A5E4T5I2_9BURK</name>
<evidence type="ECO:0000256" key="6">
    <source>
        <dbReference type="PIRSR" id="PIRSR610300-51"/>
    </source>
</evidence>
<evidence type="ECO:0000313" key="7">
    <source>
        <dbReference type="EMBL" id="VVD83390.1"/>
    </source>
</evidence>
<dbReference type="OrthoDB" id="7059163at2"/>
<evidence type="ECO:0000256" key="3">
    <source>
        <dbReference type="ARBA" id="ARBA00022964"/>
    </source>
</evidence>
<protein>
    <submittedName>
        <fullName evidence="7">Cysteine dioxygenase</fullName>
    </submittedName>
</protein>
<keyword evidence="2 6" id="KW-0479">Metal-binding</keyword>
<evidence type="ECO:0000313" key="8">
    <source>
        <dbReference type="Proteomes" id="UP000406256"/>
    </source>
</evidence>
<comment type="similarity">
    <text evidence="1">Belongs to the cysteine dioxygenase family.</text>
</comment>
<feature type="binding site" evidence="6">
    <location>
        <position position="107"/>
    </location>
    <ligand>
        <name>Fe cation</name>
        <dbReference type="ChEBI" id="CHEBI:24875"/>
        <note>catalytic</note>
    </ligand>
</feature>
<dbReference type="Proteomes" id="UP000406256">
    <property type="component" value="Unassembled WGS sequence"/>
</dbReference>
<dbReference type="PANTHER" id="PTHR12918:SF1">
    <property type="entry name" value="CYSTEINE DIOXYGENASE TYPE 1"/>
    <property type="match status" value="1"/>
</dbReference>
<dbReference type="InterPro" id="IPR010300">
    <property type="entry name" value="CDO_1"/>
</dbReference>
<dbReference type="SUPFAM" id="SSF51182">
    <property type="entry name" value="RmlC-like cupins"/>
    <property type="match status" value="1"/>
</dbReference>
<gene>
    <name evidence="7" type="ORF">PAN31108_01228</name>
</gene>
<dbReference type="Pfam" id="PF05995">
    <property type="entry name" value="CDO_I"/>
    <property type="match status" value="1"/>
</dbReference>
<dbReference type="GO" id="GO:0008198">
    <property type="term" value="F:ferrous iron binding"/>
    <property type="evidence" value="ECO:0007669"/>
    <property type="project" value="TreeGrafter"/>
</dbReference>
<dbReference type="Gene3D" id="1.20.5.440">
    <property type="entry name" value="ATP synthase delta/epsilon subunit, C-terminal domain"/>
    <property type="match status" value="1"/>
</dbReference>
<sequence>MTGTTEVLDGIALSRDLPAHDYDALDPLRTFVAAFSRLLERRPHETTLLEEGAGLLAQLVARDDWLPKAFATPHPEHYQQYLLHCDSAQRFSIVSFVWGPGQRTPIHDHTVWGLIGMLRGAEDSQPYVLDAQGVPVVAGEPVRLVPGDVEVLSPRLGDIHRVSNAYDDRVSVSVHVYGANIGAVHRSVFTESGERKGFVSGYANARLPNPWGKAAPPADRQ</sequence>
<evidence type="ECO:0000256" key="2">
    <source>
        <dbReference type="ARBA" id="ARBA00022723"/>
    </source>
</evidence>
<dbReference type="GO" id="GO:0016702">
    <property type="term" value="F:oxidoreductase activity, acting on single donors with incorporation of molecular oxygen, incorporation of two atoms of oxygen"/>
    <property type="evidence" value="ECO:0007669"/>
    <property type="project" value="InterPro"/>
</dbReference>